<feature type="transmembrane region" description="Helical" evidence="1">
    <location>
        <begin position="24"/>
        <end position="41"/>
    </location>
</feature>
<evidence type="ECO:0000313" key="2">
    <source>
        <dbReference type="EMBL" id="KAH3847005.1"/>
    </source>
</evidence>
<proteinExistence type="predicted"/>
<protein>
    <submittedName>
        <fullName evidence="2">Uncharacterized protein</fullName>
    </submittedName>
</protein>
<gene>
    <name evidence="2" type="ORF">DPMN_089317</name>
</gene>
<dbReference type="AlphaFoldDB" id="A0A9D4QYQ8"/>
<dbReference type="EMBL" id="JAIWYP010000003">
    <property type="protein sequence ID" value="KAH3847005.1"/>
    <property type="molecule type" value="Genomic_DNA"/>
</dbReference>
<evidence type="ECO:0000256" key="1">
    <source>
        <dbReference type="SAM" id="Phobius"/>
    </source>
</evidence>
<comment type="caution">
    <text evidence="2">The sequence shown here is derived from an EMBL/GenBank/DDBJ whole genome shotgun (WGS) entry which is preliminary data.</text>
</comment>
<feature type="transmembrane region" description="Helical" evidence="1">
    <location>
        <begin position="62"/>
        <end position="85"/>
    </location>
</feature>
<keyword evidence="1" id="KW-0812">Transmembrane</keyword>
<sequence length="109" mass="12862">MRLEIWVEHEDGVCGWGMRSENVGYWWIIRVGSAVGWVMWWRIRCIRGGLCGWIIRMSMREVYVGLVMWGGVMWVGNMECGWAMWQEVSRFCGWSMRDSVCGCSMRIKL</sequence>
<organism evidence="2 3">
    <name type="scientific">Dreissena polymorpha</name>
    <name type="common">Zebra mussel</name>
    <name type="synonym">Mytilus polymorpha</name>
    <dbReference type="NCBI Taxonomy" id="45954"/>
    <lineage>
        <taxon>Eukaryota</taxon>
        <taxon>Metazoa</taxon>
        <taxon>Spiralia</taxon>
        <taxon>Lophotrochozoa</taxon>
        <taxon>Mollusca</taxon>
        <taxon>Bivalvia</taxon>
        <taxon>Autobranchia</taxon>
        <taxon>Heteroconchia</taxon>
        <taxon>Euheterodonta</taxon>
        <taxon>Imparidentia</taxon>
        <taxon>Neoheterodontei</taxon>
        <taxon>Myida</taxon>
        <taxon>Dreissenoidea</taxon>
        <taxon>Dreissenidae</taxon>
        <taxon>Dreissena</taxon>
    </lineage>
</organism>
<keyword evidence="1" id="KW-0472">Membrane</keyword>
<name>A0A9D4QYQ8_DREPO</name>
<keyword evidence="1" id="KW-1133">Transmembrane helix</keyword>
<reference evidence="2" key="2">
    <citation type="submission" date="2020-11" db="EMBL/GenBank/DDBJ databases">
        <authorList>
            <person name="McCartney M.A."/>
            <person name="Auch B."/>
            <person name="Kono T."/>
            <person name="Mallez S."/>
            <person name="Becker A."/>
            <person name="Gohl D.M."/>
            <person name="Silverstein K.A.T."/>
            <person name="Koren S."/>
            <person name="Bechman K.B."/>
            <person name="Herman A."/>
            <person name="Abrahante J.E."/>
            <person name="Garbe J."/>
        </authorList>
    </citation>
    <scope>NUCLEOTIDE SEQUENCE</scope>
    <source>
        <strain evidence="2">Duluth1</strain>
        <tissue evidence="2">Whole animal</tissue>
    </source>
</reference>
<dbReference type="Proteomes" id="UP000828390">
    <property type="component" value="Unassembled WGS sequence"/>
</dbReference>
<keyword evidence="3" id="KW-1185">Reference proteome</keyword>
<evidence type="ECO:0000313" key="3">
    <source>
        <dbReference type="Proteomes" id="UP000828390"/>
    </source>
</evidence>
<accession>A0A9D4QYQ8</accession>
<reference evidence="2" key="1">
    <citation type="journal article" date="2019" name="bioRxiv">
        <title>The Genome of the Zebra Mussel, Dreissena polymorpha: A Resource for Invasive Species Research.</title>
        <authorList>
            <person name="McCartney M.A."/>
            <person name="Auch B."/>
            <person name="Kono T."/>
            <person name="Mallez S."/>
            <person name="Zhang Y."/>
            <person name="Obille A."/>
            <person name="Becker A."/>
            <person name="Abrahante J.E."/>
            <person name="Garbe J."/>
            <person name="Badalamenti J.P."/>
            <person name="Herman A."/>
            <person name="Mangelson H."/>
            <person name="Liachko I."/>
            <person name="Sullivan S."/>
            <person name="Sone E.D."/>
            <person name="Koren S."/>
            <person name="Silverstein K.A.T."/>
            <person name="Beckman K.B."/>
            <person name="Gohl D.M."/>
        </authorList>
    </citation>
    <scope>NUCLEOTIDE SEQUENCE</scope>
    <source>
        <strain evidence="2">Duluth1</strain>
        <tissue evidence="2">Whole animal</tissue>
    </source>
</reference>